<feature type="transmembrane region" description="Helical" evidence="1">
    <location>
        <begin position="57"/>
        <end position="80"/>
    </location>
</feature>
<accession>A0ABY5DXX0</accession>
<keyword evidence="1" id="KW-0812">Transmembrane</keyword>
<keyword evidence="3" id="KW-1185">Reference proteome</keyword>
<dbReference type="InterPro" id="IPR009937">
    <property type="entry name" value="Phage_holin_3_6"/>
</dbReference>
<name>A0ABY5DXX0_9ACTN</name>
<organism evidence="2 3">
    <name type="scientific">Paraconexibacter antarcticus</name>
    <dbReference type="NCBI Taxonomy" id="2949664"/>
    <lineage>
        <taxon>Bacteria</taxon>
        <taxon>Bacillati</taxon>
        <taxon>Actinomycetota</taxon>
        <taxon>Thermoleophilia</taxon>
        <taxon>Solirubrobacterales</taxon>
        <taxon>Paraconexibacteraceae</taxon>
        <taxon>Paraconexibacter</taxon>
    </lineage>
</organism>
<evidence type="ECO:0000313" key="2">
    <source>
        <dbReference type="EMBL" id="UTI65717.1"/>
    </source>
</evidence>
<keyword evidence="1" id="KW-1133">Transmembrane helix</keyword>
<sequence>MANNPYSPSNGSDQQPPAAIAQAISEISEKMTLLIREEIELAKAEVEVKAKSLLKGAVVGIAGGVFFIVGLYFALHGLAWLAWYELFPKETFFWGFFLVAGVLFVMGGLAGFFAAKLFKAGKSPAPTMAIREAQLIKETVTTTRAEKH</sequence>
<evidence type="ECO:0000256" key="1">
    <source>
        <dbReference type="SAM" id="Phobius"/>
    </source>
</evidence>
<protein>
    <submittedName>
        <fullName evidence="2">Phage holin family protein</fullName>
    </submittedName>
</protein>
<reference evidence="2 3" key="1">
    <citation type="submission" date="2022-06" db="EMBL/GenBank/DDBJ databases">
        <title>Paraconexibacter antarcticus.</title>
        <authorList>
            <person name="Kim C.S."/>
        </authorList>
    </citation>
    <scope>NUCLEOTIDE SEQUENCE [LARGE SCALE GENOMIC DNA]</scope>
    <source>
        <strain evidence="2 3">02-257</strain>
    </source>
</reference>
<dbReference type="Proteomes" id="UP001056035">
    <property type="component" value="Chromosome"/>
</dbReference>
<dbReference type="EMBL" id="CP098502">
    <property type="protein sequence ID" value="UTI65717.1"/>
    <property type="molecule type" value="Genomic_DNA"/>
</dbReference>
<gene>
    <name evidence="2" type="ORF">NBH00_05760</name>
</gene>
<proteinExistence type="predicted"/>
<dbReference type="RefSeq" id="WP_254572396.1">
    <property type="nucleotide sequence ID" value="NZ_CP098502.1"/>
</dbReference>
<evidence type="ECO:0000313" key="3">
    <source>
        <dbReference type="Proteomes" id="UP001056035"/>
    </source>
</evidence>
<keyword evidence="1" id="KW-0472">Membrane</keyword>
<dbReference type="Pfam" id="PF07332">
    <property type="entry name" value="Phage_holin_3_6"/>
    <property type="match status" value="1"/>
</dbReference>
<feature type="transmembrane region" description="Helical" evidence="1">
    <location>
        <begin position="92"/>
        <end position="115"/>
    </location>
</feature>